<dbReference type="STRING" id="1802362.A2806_01850"/>
<evidence type="ECO:0000313" key="2">
    <source>
        <dbReference type="Proteomes" id="UP000177629"/>
    </source>
</evidence>
<gene>
    <name evidence="1" type="ORF">A2806_01850</name>
</gene>
<organism evidence="1 2">
    <name type="scientific">Candidatus Terrybacteria bacterium RIFCSPHIGHO2_01_FULL_48_17</name>
    <dbReference type="NCBI Taxonomy" id="1802362"/>
    <lineage>
        <taxon>Bacteria</taxon>
        <taxon>Candidatus Terryibacteriota</taxon>
    </lineage>
</organism>
<reference evidence="1 2" key="1">
    <citation type="journal article" date="2016" name="Nat. Commun.">
        <title>Thousands of microbial genomes shed light on interconnected biogeochemical processes in an aquifer system.</title>
        <authorList>
            <person name="Anantharaman K."/>
            <person name="Brown C.T."/>
            <person name="Hug L.A."/>
            <person name="Sharon I."/>
            <person name="Castelle C.J."/>
            <person name="Probst A.J."/>
            <person name="Thomas B.C."/>
            <person name="Singh A."/>
            <person name="Wilkins M.J."/>
            <person name="Karaoz U."/>
            <person name="Brodie E.L."/>
            <person name="Williams K.H."/>
            <person name="Hubbard S.S."/>
            <person name="Banfield J.F."/>
        </authorList>
    </citation>
    <scope>NUCLEOTIDE SEQUENCE [LARGE SCALE GENOMIC DNA]</scope>
</reference>
<dbReference type="Proteomes" id="UP000177629">
    <property type="component" value="Unassembled WGS sequence"/>
</dbReference>
<name>A0A1G2PN57_9BACT</name>
<proteinExistence type="predicted"/>
<dbReference type="EMBL" id="MHSS01000001">
    <property type="protein sequence ID" value="OHA49061.1"/>
    <property type="molecule type" value="Genomic_DNA"/>
</dbReference>
<accession>A0A1G2PN57</accession>
<dbReference type="AlphaFoldDB" id="A0A1G2PN57"/>
<protein>
    <submittedName>
        <fullName evidence="1">Uncharacterized protein</fullName>
    </submittedName>
</protein>
<evidence type="ECO:0000313" key="1">
    <source>
        <dbReference type="EMBL" id="OHA49061.1"/>
    </source>
</evidence>
<sequence>MKPLLFRVTVQVAVYDRWGARTSFITWDVRAGTITRAVVKAQKKVARETTWNGRNYGKEYFVLSVENAEDSNERLEF</sequence>
<comment type="caution">
    <text evidence="1">The sequence shown here is derived from an EMBL/GenBank/DDBJ whole genome shotgun (WGS) entry which is preliminary data.</text>
</comment>